<dbReference type="PANTHER" id="PTHR46091:SF3">
    <property type="entry name" value="AMINE OXIDASE DOMAIN-CONTAINING PROTEIN"/>
    <property type="match status" value="1"/>
</dbReference>
<accession>A0A183D8F9</accession>
<keyword evidence="5" id="KW-0520">NAD</keyword>
<keyword evidence="1" id="KW-0285">Flavoprotein</keyword>
<evidence type="ECO:0000256" key="5">
    <source>
        <dbReference type="ARBA" id="ARBA00023027"/>
    </source>
</evidence>
<keyword evidence="4" id="KW-0521">NADP</keyword>
<evidence type="ECO:0000256" key="3">
    <source>
        <dbReference type="ARBA" id="ARBA00022827"/>
    </source>
</evidence>
<dbReference type="InterPro" id="IPR052206">
    <property type="entry name" value="Retinol_saturase"/>
</dbReference>
<evidence type="ECO:0000256" key="1">
    <source>
        <dbReference type="ARBA" id="ARBA00022630"/>
    </source>
</evidence>
<evidence type="ECO:0000313" key="6">
    <source>
        <dbReference type="WBParaSite" id="GPUH_0000500701-mRNA-1"/>
    </source>
</evidence>
<keyword evidence="2" id="KW-0732">Signal</keyword>
<evidence type="ECO:0000256" key="2">
    <source>
        <dbReference type="ARBA" id="ARBA00022729"/>
    </source>
</evidence>
<proteinExistence type="predicted"/>
<reference evidence="6" key="1">
    <citation type="submission" date="2016-06" db="UniProtKB">
        <authorList>
            <consortium name="WormBaseParasite"/>
        </authorList>
    </citation>
    <scope>IDENTIFICATION</scope>
</reference>
<dbReference type="PANTHER" id="PTHR46091">
    <property type="entry name" value="BLR7054 PROTEIN"/>
    <property type="match status" value="1"/>
</dbReference>
<sequence length="131" mass="14522">LVVSTAPIVKTFSELIPRPVAEKSAMFEVVNRLYSLEAVPVGGFQAYIGLTGSQCDLNLPSSNYFWLKNNNPYEVDHYLSLSLPKALEYGSPPIIFITFPSAKDPTWDDRHPGKFSSQVIRLSSGTNHCES</sequence>
<evidence type="ECO:0000256" key="4">
    <source>
        <dbReference type="ARBA" id="ARBA00022857"/>
    </source>
</evidence>
<dbReference type="AlphaFoldDB" id="A0A183D8F9"/>
<protein>
    <submittedName>
        <fullName evidence="6">COesterase domain-containing protein</fullName>
    </submittedName>
</protein>
<organism evidence="6">
    <name type="scientific">Gongylonema pulchrum</name>
    <dbReference type="NCBI Taxonomy" id="637853"/>
    <lineage>
        <taxon>Eukaryota</taxon>
        <taxon>Metazoa</taxon>
        <taxon>Ecdysozoa</taxon>
        <taxon>Nematoda</taxon>
        <taxon>Chromadorea</taxon>
        <taxon>Rhabditida</taxon>
        <taxon>Spirurina</taxon>
        <taxon>Spiruromorpha</taxon>
        <taxon>Spiruroidea</taxon>
        <taxon>Gongylonematidae</taxon>
        <taxon>Gongylonema</taxon>
    </lineage>
</organism>
<keyword evidence="3" id="KW-0274">FAD</keyword>
<name>A0A183D8F9_9BILA</name>
<dbReference type="WBParaSite" id="GPUH_0000500701-mRNA-1">
    <property type="protein sequence ID" value="GPUH_0000500701-mRNA-1"/>
    <property type="gene ID" value="GPUH_0000500701"/>
</dbReference>